<evidence type="ECO:0000256" key="1">
    <source>
        <dbReference type="ARBA" id="ARBA00023172"/>
    </source>
</evidence>
<feature type="chain" id="PRO_5026320297" description="Tyr recombinase domain-containing protein" evidence="2">
    <location>
        <begin position="24"/>
        <end position="502"/>
    </location>
</feature>
<dbReference type="SUPFAM" id="SSF56349">
    <property type="entry name" value="DNA breaking-rejoining enzymes"/>
    <property type="match status" value="1"/>
</dbReference>
<accession>A0A6G0WVU3</accession>
<organism evidence="3 4">
    <name type="scientific">Aphanomyces euteiches</name>
    <dbReference type="NCBI Taxonomy" id="100861"/>
    <lineage>
        <taxon>Eukaryota</taxon>
        <taxon>Sar</taxon>
        <taxon>Stramenopiles</taxon>
        <taxon>Oomycota</taxon>
        <taxon>Saprolegniomycetes</taxon>
        <taxon>Saprolegniales</taxon>
        <taxon>Verrucalvaceae</taxon>
        <taxon>Aphanomyces</taxon>
    </lineage>
</organism>
<comment type="caution">
    <text evidence="3">The sequence shown here is derived from an EMBL/GenBank/DDBJ whole genome shotgun (WGS) entry which is preliminary data.</text>
</comment>
<dbReference type="InterPro" id="IPR013762">
    <property type="entry name" value="Integrase-like_cat_sf"/>
</dbReference>
<dbReference type="AlphaFoldDB" id="A0A6G0WVU3"/>
<dbReference type="Proteomes" id="UP000481153">
    <property type="component" value="Unassembled WGS sequence"/>
</dbReference>
<name>A0A6G0WVU3_9STRA</name>
<dbReference type="EMBL" id="VJMJ01000141">
    <property type="protein sequence ID" value="KAF0731635.1"/>
    <property type="molecule type" value="Genomic_DNA"/>
</dbReference>
<dbReference type="GO" id="GO:0003677">
    <property type="term" value="F:DNA binding"/>
    <property type="evidence" value="ECO:0007669"/>
    <property type="project" value="InterPro"/>
</dbReference>
<dbReference type="InterPro" id="IPR011010">
    <property type="entry name" value="DNA_brk_join_enz"/>
</dbReference>
<proteinExistence type="predicted"/>
<evidence type="ECO:0008006" key="5">
    <source>
        <dbReference type="Google" id="ProtNLM"/>
    </source>
</evidence>
<dbReference type="Gene3D" id="1.10.443.10">
    <property type="entry name" value="Intergrase catalytic core"/>
    <property type="match status" value="1"/>
</dbReference>
<reference evidence="3 4" key="1">
    <citation type="submission" date="2019-07" db="EMBL/GenBank/DDBJ databases">
        <title>Genomics analysis of Aphanomyces spp. identifies a new class of oomycete effector associated with host adaptation.</title>
        <authorList>
            <person name="Gaulin E."/>
        </authorList>
    </citation>
    <scope>NUCLEOTIDE SEQUENCE [LARGE SCALE GENOMIC DNA]</scope>
    <source>
        <strain evidence="3 4">ATCC 201684</strain>
    </source>
</reference>
<dbReference type="GO" id="GO:0006310">
    <property type="term" value="P:DNA recombination"/>
    <property type="evidence" value="ECO:0007669"/>
    <property type="project" value="UniProtKB-KW"/>
</dbReference>
<feature type="signal peptide" evidence="2">
    <location>
        <begin position="1"/>
        <end position="23"/>
    </location>
</feature>
<sequence>MIFARTFLVIAWNLICRASNAFAIRNSHMEWSNDSLCIYFAHMKNDQGGERPRDPRHIYANPLSPEICPILALSIYWATFQFVDSVDLLFPGGKQYDRFRKELIDFLDQPYIAEELRRRGVDPANIGSHSIRKGASTYCSSGSTSCPPSTAVHLRAGWSLGGVQNTYLRYESAGDMYVGRTVSGLPINSSNFSKLPPHFSHRTTEITDAINIVYPNRPPQLEFILEFALASLVYHYDKLCETLSPSHPLRWTPFFTCPEIITSLKPLVICGYSSATSVISATGIPPHVSIPSKLDDLKVAMCETTAALKVVSDSIVVGIEKALDDRAVMTSTVSYAGLREMIPDCMRCLPQSIDIRADATTEQPRGLASDDPIPTTRLSMHDGLFSRLPPSFKVPKGTAYQLWILWCCGNAAQDIPPLRLLRSKDLPSRDCQRRMSDLRYLMLRIEREARQTQRFGPISNHDEASRVFLACKDAIAVQNSSRGRSGQLGWRTLVNLIRKNAK</sequence>
<protein>
    <recommendedName>
        <fullName evidence="5">Tyr recombinase domain-containing protein</fullName>
    </recommendedName>
</protein>
<evidence type="ECO:0000313" key="3">
    <source>
        <dbReference type="EMBL" id="KAF0731635.1"/>
    </source>
</evidence>
<gene>
    <name evidence="3" type="ORF">Ae201684_011253</name>
</gene>
<keyword evidence="4" id="KW-1185">Reference proteome</keyword>
<dbReference type="VEuPathDB" id="FungiDB:AeMF1_021545"/>
<keyword evidence="2" id="KW-0732">Signal</keyword>
<keyword evidence="1" id="KW-0233">DNA recombination</keyword>
<dbReference type="GO" id="GO:0015074">
    <property type="term" value="P:DNA integration"/>
    <property type="evidence" value="ECO:0007669"/>
    <property type="project" value="InterPro"/>
</dbReference>
<evidence type="ECO:0000313" key="4">
    <source>
        <dbReference type="Proteomes" id="UP000481153"/>
    </source>
</evidence>
<evidence type="ECO:0000256" key="2">
    <source>
        <dbReference type="SAM" id="SignalP"/>
    </source>
</evidence>